<organism evidence="3 4">
    <name type="scientific">Paraburkholderia rhizosphaerae</name>
    <dbReference type="NCBI Taxonomy" id="480658"/>
    <lineage>
        <taxon>Bacteria</taxon>
        <taxon>Pseudomonadati</taxon>
        <taxon>Pseudomonadota</taxon>
        <taxon>Betaproteobacteria</taxon>
        <taxon>Burkholderiales</taxon>
        <taxon>Burkholderiaceae</taxon>
        <taxon>Paraburkholderia</taxon>
    </lineage>
</organism>
<gene>
    <name evidence="3" type="ORF">BX592_12544</name>
</gene>
<dbReference type="Pfam" id="PF10605">
    <property type="entry name" value="3HBOH"/>
    <property type="match status" value="1"/>
</dbReference>
<sequence>MPAIQSLRFAVLACATVLVSGCGSGSDGNNGQSINAMPVFVVPGSVTTTTYDGNSDDLLTAGLGKTGLAANAPGFANPAAPTSAELRRLAIWSNYRALVDITANGGYGRFWGPNIDLNGNDTLGEGKIAGIEYVAYADNGSGRQNVTLLVQVPASFDPANPCIVTATSSGSRGVYGAISAAGEWALKRGCAVAYTDKGTGNGAHELSTNIVTLIDGRLGVANLVGTRSLFTANVPSTALASFNRSFPNRYAFKHAHSQQNPEQDWGKDTLEAIQFAYWALNQQFAPLVDSTRHAVRYQPGSITTIAASVSNGGGASLAAAEQDTQGLITAVVVGEPQINLNMSPNAQVIEGGVRITSAGAPLADYITFANLLQPCAAAAPSVAAAPYLSTLPLATTQAIRAARCASLAGNGLVAGVNVAAQSADALNRLHAAGYETDSDLLHAPMWDSQAVPAVAVTYANAYMLSSVTDNLCGFSFGTTDAQGNAGVAPVIAPMPSLFGLGNGVPPTSGINLVFNISPSGVDHRLATADASFTGAFCLRGLWTNIFSTMQTSVNAIRVNANLRGKPAIIVQGRSDALVPVNHASRAYLAMNTLAEGSRSQLSFYEVTNAQHFDAFLGTPGFDTRFVPLHYYNLQALNLMWGHLKSGAALPPSQVVRTTPRGGTPGAAPALSVSNLPPIAQSPGSNAIRAAAGTVAVPR</sequence>
<dbReference type="GO" id="GO:0019605">
    <property type="term" value="P:butyrate metabolic process"/>
    <property type="evidence" value="ECO:0007669"/>
    <property type="project" value="UniProtKB-UniRule"/>
</dbReference>
<evidence type="ECO:0000313" key="4">
    <source>
        <dbReference type="Proteomes" id="UP000295509"/>
    </source>
</evidence>
<dbReference type="OrthoDB" id="4294477at2"/>
<dbReference type="AlphaFoldDB" id="A0A4R8LE57"/>
<evidence type="ECO:0000256" key="2">
    <source>
        <dbReference type="HAMAP-Rule" id="MF_01906"/>
    </source>
</evidence>
<comment type="similarity">
    <text evidence="2">Belongs to the D-(-)-3-hydroxybutyrate oligomer hydrolase family.</text>
</comment>
<keyword evidence="1 2" id="KW-0378">Hydrolase</keyword>
<keyword evidence="4" id="KW-1185">Reference proteome</keyword>
<dbReference type="InterPro" id="IPR029058">
    <property type="entry name" value="AB_hydrolase_fold"/>
</dbReference>
<dbReference type="GO" id="GO:0047989">
    <property type="term" value="F:hydroxybutyrate-dimer hydrolase activity"/>
    <property type="evidence" value="ECO:0007669"/>
    <property type="project" value="UniProtKB-UniRule"/>
</dbReference>
<dbReference type="EMBL" id="SORE01000025">
    <property type="protein sequence ID" value="TDY40400.1"/>
    <property type="molecule type" value="Genomic_DNA"/>
</dbReference>
<feature type="active site" description="Charge relay system" evidence="2">
    <location>
        <position position="310"/>
    </location>
</feature>
<dbReference type="SUPFAM" id="SSF53474">
    <property type="entry name" value="alpha/beta-Hydrolases"/>
    <property type="match status" value="1"/>
</dbReference>
<dbReference type="HAMAP" id="MF_01906">
    <property type="entry name" value="3HBOH"/>
    <property type="match status" value="1"/>
</dbReference>
<evidence type="ECO:0000313" key="3">
    <source>
        <dbReference type="EMBL" id="TDY40400.1"/>
    </source>
</evidence>
<dbReference type="Proteomes" id="UP000295509">
    <property type="component" value="Unassembled WGS sequence"/>
</dbReference>
<comment type="function">
    <text evidence="2">Participates in the degradation of poly-3-hydroxybutyrate (PHB). It works downstream of poly(3-hydroxybutyrate) depolymerase, hydrolyzing D(-)-3-hydroxybutyrate oligomers of various length (3HB-oligomers) into 3HB-monomers.</text>
</comment>
<comment type="catalytic activity">
    <reaction evidence="2">
        <text>(3R)-hydroxybutanoate dimer + H2O = 2 (R)-3-hydroxybutanoate + H(+)</text>
        <dbReference type="Rhea" id="RHEA:10172"/>
        <dbReference type="ChEBI" id="CHEBI:10979"/>
        <dbReference type="ChEBI" id="CHEBI:10983"/>
        <dbReference type="ChEBI" id="CHEBI:15377"/>
        <dbReference type="ChEBI" id="CHEBI:15378"/>
        <dbReference type="EC" id="3.1.1.22"/>
    </reaction>
</comment>
<accession>A0A4R8LE57</accession>
<reference evidence="3 4" key="1">
    <citation type="submission" date="2019-03" db="EMBL/GenBank/DDBJ databases">
        <title>Genomic Encyclopedia of Type Strains, Phase III (KMG-III): the genomes of soil and plant-associated and newly described type strains.</title>
        <authorList>
            <person name="Whitman W."/>
        </authorList>
    </citation>
    <scope>NUCLEOTIDE SEQUENCE [LARGE SCALE GENOMIC DNA]</scope>
    <source>
        <strain evidence="3 4">LMG 29544</strain>
    </source>
</reference>
<protein>
    <submittedName>
        <fullName evidence="3">Hydroxybutyrate-dimer hydrolase</fullName>
    </submittedName>
</protein>
<proteinExistence type="inferred from homology"/>
<dbReference type="PIRSF" id="PIRSF011409">
    <property type="entry name" value="HObutyrate_olig_hydrol"/>
    <property type="match status" value="1"/>
</dbReference>
<comment type="pathway">
    <text evidence="2">Lipid metabolism; butanoate metabolism.</text>
</comment>
<evidence type="ECO:0000256" key="1">
    <source>
        <dbReference type="ARBA" id="ARBA00022801"/>
    </source>
</evidence>
<comment type="caution">
    <text evidence="3">The sequence shown here is derived from an EMBL/GenBank/DDBJ whole genome shotgun (WGS) entry which is preliminary data.</text>
</comment>
<name>A0A4R8LE57_9BURK</name>
<dbReference type="RefSeq" id="WP_134196272.1">
    <property type="nucleotide sequence ID" value="NZ_JBHLUW010000005.1"/>
</dbReference>
<dbReference type="InterPro" id="IPR016582">
    <property type="entry name" value="OHBut_olig_hydro_put"/>
</dbReference>
<dbReference type="UniPathway" id="UPA00863"/>
<dbReference type="GO" id="GO:0005615">
    <property type="term" value="C:extracellular space"/>
    <property type="evidence" value="ECO:0007669"/>
    <property type="project" value="InterPro"/>
</dbReference>